<evidence type="ECO:0000256" key="1">
    <source>
        <dbReference type="ARBA" id="ARBA00009481"/>
    </source>
</evidence>
<dbReference type="InterPro" id="IPR052078">
    <property type="entry name" value="Trehalose_Metab_GTase"/>
</dbReference>
<dbReference type="SUPFAM" id="SSF53756">
    <property type="entry name" value="UDP-Glycosyltransferase/glycogen phosphorylase"/>
    <property type="match status" value="1"/>
</dbReference>
<evidence type="ECO:0000256" key="3">
    <source>
        <dbReference type="ARBA" id="ARBA00022679"/>
    </source>
</evidence>
<evidence type="ECO:0000259" key="4">
    <source>
        <dbReference type="Pfam" id="PF21269"/>
    </source>
</evidence>
<proteinExistence type="inferred from homology"/>
<name>A0A382QLD2_9ZZZZ</name>
<keyword evidence="2" id="KW-0328">Glycosyltransferase</keyword>
<accession>A0A382QLD2</accession>
<dbReference type="Pfam" id="PF21269">
    <property type="entry name" value="TreT_GT1"/>
    <property type="match status" value="1"/>
</dbReference>
<sequence length="164" mass="18006">MVKTVPVSEELTLDDYEAVGFLSASVQSLRAEARSLVPKLDGRKVWMVNSTARGGGVAEMLPRMISIMRELGVETEWLVIGSDKPEFFTLTKRLHNLIHGSGDPRLTSEDRAVYASVSQENADALRSRVQPSDLLVIHDPQPLGSGAKLRRALDVPAVFRCHIG</sequence>
<feature type="domain" description="Trehalose synthase N-terminal" evidence="4">
    <location>
        <begin position="47"/>
        <end position="164"/>
    </location>
</feature>
<dbReference type="EMBL" id="UINC01115321">
    <property type="protein sequence ID" value="SVC86256.1"/>
    <property type="molecule type" value="Genomic_DNA"/>
</dbReference>
<comment type="similarity">
    <text evidence="1">Belongs to the glycosyltransferase group 1 family. Glycosyltransferase 4 subfamily.</text>
</comment>
<organism evidence="5">
    <name type="scientific">marine metagenome</name>
    <dbReference type="NCBI Taxonomy" id="408172"/>
    <lineage>
        <taxon>unclassified sequences</taxon>
        <taxon>metagenomes</taxon>
        <taxon>ecological metagenomes</taxon>
    </lineage>
</organism>
<evidence type="ECO:0000256" key="2">
    <source>
        <dbReference type="ARBA" id="ARBA00022676"/>
    </source>
</evidence>
<evidence type="ECO:0000313" key="5">
    <source>
        <dbReference type="EMBL" id="SVC86256.1"/>
    </source>
</evidence>
<keyword evidence="3" id="KW-0808">Transferase</keyword>
<dbReference type="PANTHER" id="PTHR47779">
    <property type="entry name" value="SYNTHASE (CCG-9), PUTATIVE (AFU_ORTHOLOGUE AFUA_3G12100)-RELATED"/>
    <property type="match status" value="1"/>
</dbReference>
<dbReference type="GO" id="GO:0016757">
    <property type="term" value="F:glycosyltransferase activity"/>
    <property type="evidence" value="ECO:0007669"/>
    <property type="project" value="UniProtKB-KW"/>
</dbReference>
<gene>
    <name evidence="5" type="ORF">METZ01_LOCUS339110</name>
</gene>
<feature type="non-terminal residue" evidence="5">
    <location>
        <position position="164"/>
    </location>
</feature>
<dbReference type="AlphaFoldDB" id="A0A382QLD2"/>
<reference evidence="5" key="1">
    <citation type="submission" date="2018-05" db="EMBL/GenBank/DDBJ databases">
        <authorList>
            <person name="Lanie J.A."/>
            <person name="Ng W.-L."/>
            <person name="Kazmierczak K.M."/>
            <person name="Andrzejewski T.M."/>
            <person name="Davidsen T.M."/>
            <person name="Wayne K.J."/>
            <person name="Tettelin H."/>
            <person name="Glass J.I."/>
            <person name="Rusch D."/>
            <person name="Podicherti R."/>
            <person name="Tsui H.-C.T."/>
            <person name="Winkler M.E."/>
        </authorList>
    </citation>
    <scope>NUCLEOTIDE SEQUENCE</scope>
</reference>
<dbReference type="InterPro" id="IPR049438">
    <property type="entry name" value="TreT_GT1"/>
</dbReference>
<dbReference type="Gene3D" id="3.40.50.2000">
    <property type="entry name" value="Glycogen Phosphorylase B"/>
    <property type="match status" value="1"/>
</dbReference>
<dbReference type="PANTHER" id="PTHR47779:SF1">
    <property type="entry name" value="SYNTHASE (CCG-9), PUTATIVE (AFU_ORTHOLOGUE AFUA_3G12100)-RELATED"/>
    <property type="match status" value="1"/>
</dbReference>
<protein>
    <recommendedName>
        <fullName evidence="4">Trehalose synthase N-terminal domain-containing protein</fullName>
    </recommendedName>
</protein>